<dbReference type="AlphaFoldDB" id="A0A1I5TBT1"/>
<sequence>MGYIAPVNNETAVNYESRRVEQEPAVPRVDRVQKAELTQFHDRNERNGTRYHEETTAMDKRKEIEQELYGLGERLDLQA</sequence>
<proteinExistence type="predicted"/>
<dbReference type="RefSeq" id="WP_093337255.1">
    <property type="nucleotide sequence ID" value="NZ_FOXD01000010.1"/>
</dbReference>
<organism evidence="1 2">
    <name type="scientific">Salibacterium halotolerans</name>
    <dbReference type="NCBI Taxonomy" id="1884432"/>
    <lineage>
        <taxon>Bacteria</taxon>
        <taxon>Bacillati</taxon>
        <taxon>Bacillota</taxon>
        <taxon>Bacilli</taxon>
        <taxon>Bacillales</taxon>
        <taxon>Bacillaceae</taxon>
    </lineage>
</organism>
<accession>A0A1I5TBT1</accession>
<gene>
    <name evidence="1" type="ORF">SAMN05518683_11094</name>
</gene>
<reference evidence="2" key="1">
    <citation type="submission" date="2016-10" db="EMBL/GenBank/DDBJ databases">
        <authorList>
            <person name="Varghese N."/>
            <person name="Submissions S."/>
        </authorList>
    </citation>
    <scope>NUCLEOTIDE SEQUENCE [LARGE SCALE GENOMIC DNA]</scope>
    <source>
        <strain evidence="2">S7</strain>
    </source>
</reference>
<protein>
    <submittedName>
        <fullName evidence="1">Uncharacterized protein</fullName>
    </submittedName>
</protein>
<evidence type="ECO:0000313" key="2">
    <source>
        <dbReference type="Proteomes" id="UP000198892"/>
    </source>
</evidence>
<dbReference type="OrthoDB" id="2885467at2"/>
<dbReference type="Proteomes" id="UP000198892">
    <property type="component" value="Unassembled WGS sequence"/>
</dbReference>
<dbReference type="EMBL" id="FOXD01000010">
    <property type="protein sequence ID" value="SFP80438.1"/>
    <property type="molecule type" value="Genomic_DNA"/>
</dbReference>
<name>A0A1I5TBT1_9BACI</name>
<evidence type="ECO:0000313" key="1">
    <source>
        <dbReference type="EMBL" id="SFP80438.1"/>
    </source>
</evidence>
<keyword evidence="2" id="KW-1185">Reference proteome</keyword>